<reference evidence="1 2" key="1">
    <citation type="journal article" date="2015" name="Nature">
        <title>rRNA introns, odd ribosomes, and small enigmatic genomes across a large radiation of phyla.</title>
        <authorList>
            <person name="Brown C.T."/>
            <person name="Hug L.A."/>
            <person name="Thomas B.C."/>
            <person name="Sharon I."/>
            <person name="Castelle C.J."/>
            <person name="Singh A."/>
            <person name="Wilkins M.J."/>
            <person name="Williams K.H."/>
            <person name="Banfield J.F."/>
        </authorList>
    </citation>
    <scope>NUCLEOTIDE SEQUENCE [LARGE SCALE GENOMIC DNA]</scope>
</reference>
<dbReference type="EMBL" id="LCFB01000030">
    <property type="protein sequence ID" value="KKS83874.1"/>
    <property type="molecule type" value="Genomic_DNA"/>
</dbReference>
<evidence type="ECO:0000313" key="2">
    <source>
        <dbReference type="Proteomes" id="UP000034543"/>
    </source>
</evidence>
<dbReference type="STRING" id="1618436.UV59_C0030G0002"/>
<organism evidence="1 2">
    <name type="scientific">Candidatus Gottesmanbacteria bacterium GW2011_GWA1_43_11</name>
    <dbReference type="NCBI Taxonomy" id="1618436"/>
    <lineage>
        <taxon>Bacteria</taxon>
        <taxon>Candidatus Gottesmaniibacteriota</taxon>
    </lineage>
</organism>
<comment type="caution">
    <text evidence="1">The sequence shown here is derived from an EMBL/GenBank/DDBJ whole genome shotgun (WGS) entry which is preliminary data.</text>
</comment>
<gene>
    <name evidence="1" type="ORF">UV59_C0030G0002</name>
</gene>
<protein>
    <submittedName>
        <fullName evidence="1">Uncharacterized protein</fullName>
    </submittedName>
</protein>
<accession>A0A0G1CEM8</accession>
<dbReference type="Proteomes" id="UP000034543">
    <property type="component" value="Unassembled WGS sequence"/>
</dbReference>
<proteinExistence type="predicted"/>
<name>A0A0G1CEM8_9BACT</name>
<sequence length="44" mass="5044">MGYGSFYKGEKKKQRKDVLEKKATHIARVNVVPQVEIIGRKKGK</sequence>
<dbReference type="AlphaFoldDB" id="A0A0G1CEM8"/>
<evidence type="ECO:0000313" key="1">
    <source>
        <dbReference type="EMBL" id="KKS83874.1"/>
    </source>
</evidence>